<proteinExistence type="predicted"/>
<feature type="transmembrane region" description="Helical" evidence="5">
    <location>
        <begin position="7"/>
        <end position="29"/>
    </location>
</feature>
<dbReference type="InterPro" id="IPR020846">
    <property type="entry name" value="MFS_dom"/>
</dbReference>
<feature type="transmembrane region" description="Helical" evidence="5">
    <location>
        <begin position="302"/>
        <end position="328"/>
    </location>
</feature>
<dbReference type="SUPFAM" id="SSF103473">
    <property type="entry name" value="MFS general substrate transporter"/>
    <property type="match status" value="1"/>
</dbReference>
<comment type="subcellular location">
    <subcellularLocation>
        <location evidence="1">Membrane</location>
        <topology evidence="1">Multi-pass membrane protein</topology>
    </subcellularLocation>
</comment>
<reference evidence="7 8" key="1">
    <citation type="submission" date="2019-04" db="EMBL/GenBank/DDBJ databases">
        <authorList>
            <person name="Hwang J.C."/>
        </authorList>
    </citation>
    <scope>NUCLEOTIDE SEQUENCE [LARGE SCALE GENOMIC DNA]</scope>
    <source>
        <strain evidence="7 8">IMCC35002</strain>
    </source>
</reference>
<feature type="transmembrane region" description="Helical" evidence="5">
    <location>
        <begin position="72"/>
        <end position="91"/>
    </location>
</feature>
<evidence type="ECO:0000313" key="8">
    <source>
        <dbReference type="Proteomes" id="UP000305675"/>
    </source>
</evidence>
<dbReference type="PROSITE" id="PS50850">
    <property type="entry name" value="MFS"/>
    <property type="match status" value="1"/>
</dbReference>
<accession>A0A4U1BJ37</accession>
<feature type="transmembrane region" description="Helical" evidence="5">
    <location>
        <begin position="41"/>
        <end position="60"/>
    </location>
</feature>
<evidence type="ECO:0000259" key="6">
    <source>
        <dbReference type="PROSITE" id="PS50850"/>
    </source>
</evidence>
<evidence type="ECO:0000256" key="5">
    <source>
        <dbReference type="SAM" id="Phobius"/>
    </source>
</evidence>
<feature type="transmembrane region" description="Helical" evidence="5">
    <location>
        <begin position="335"/>
        <end position="356"/>
    </location>
</feature>
<dbReference type="GO" id="GO:0005886">
    <property type="term" value="C:plasma membrane"/>
    <property type="evidence" value="ECO:0007669"/>
    <property type="project" value="TreeGrafter"/>
</dbReference>
<dbReference type="Proteomes" id="UP000305675">
    <property type="component" value="Unassembled WGS sequence"/>
</dbReference>
<dbReference type="InterPro" id="IPR011701">
    <property type="entry name" value="MFS"/>
</dbReference>
<name>A0A4U1BJ37_9GAMM</name>
<dbReference type="CDD" id="cd17320">
    <property type="entry name" value="MFS_MdfA_MDR_like"/>
    <property type="match status" value="1"/>
</dbReference>
<dbReference type="AlphaFoldDB" id="A0A4U1BJ37"/>
<evidence type="ECO:0000256" key="4">
    <source>
        <dbReference type="ARBA" id="ARBA00023136"/>
    </source>
</evidence>
<feature type="transmembrane region" description="Helical" evidence="5">
    <location>
        <begin position="275"/>
        <end position="296"/>
    </location>
</feature>
<evidence type="ECO:0000256" key="2">
    <source>
        <dbReference type="ARBA" id="ARBA00022692"/>
    </source>
</evidence>
<feature type="transmembrane region" description="Helical" evidence="5">
    <location>
        <begin position="200"/>
        <end position="225"/>
    </location>
</feature>
<dbReference type="GO" id="GO:0022857">
    <property type="term" value="F:transmembrane transporter activity"/>
    <property type="evidence" value="ECO:0007669"/>
    <property type="project" value="InterPro"/>
</dbReference>
<feature type="transmembrane region" description="Helical" evidence="5">
    <location>
        <begin position="245"/>
        <end position="263"/>
    </location>
</feature>
<dbReference type="RefSeq" id="WP_136865033.1">
    <property type="nucleotide sequence ID" value="NZ_SWCJ01000021.1"/>
</dbReference>
<dbReference type="InterPro" id="IPR036259">
    <property type="entry name" value="MFS_trans_sf"/>
</dbReference>
<evidence type="ECO:0000256" key="1">
    <source>
        <dbReference type="ARBA" id="ARBA00004141"/>
    </source>
</evidence>
<evidence type="ECO:0000313" key="7">
    <source>
        <dbReference type="EMBL" id="TKB50758.1"/>
    </source>
</evidence>
<dbReference type="OrthoDB" id="9814303at2"/>
<dbReference type="Pfam" id="PF07690">
    <property type="entry name" value="MFS_1"/>
    <property type="match status" value="1"/>
</dbReference>
<keyword evidence="8" id="KW-1185">Reference proteome</keyword>
<comment type="caution">
    <text evidence="7">The sequence shown here is derived from an EMBL/GenBank/DDBJ whole genome shotgun (WGS) entry which is preliminary data.</text>
</comment>
<feature type="transmembrane region" description="Helical" evidence="5">
    <location>
        <begin position="130"/>
        <end position="149"/>
    </location>
</feature>
<sequence length="391" mass="41816">MGLRNPFPLFMLMVLFSPLAIDTFLPAVPMMADSFAVPINWMQQCLPMFMLAYGAGQLLAGPLADRYGRRPVALLGASTYVLTSLMAALAADFSVLMLARLGQGFSACALSVAAFAGVRDTFGAERAKPMFSYLNGVICIVPALAPLLGEWLTKNWGWQSNFWFMIAYATVVGMVMLFVLKETRPATTKSEAKLIAIRAYWPIVSVLEFRFYTGLVMLGMAMSVGFVTQAPARMMVELKLDGTQFALWFGANALINVAAAFVAPKVITHLGQGNGLRFGVGLMAISGISEFVFSGVMTPLAFMVPVFTASVGFCFVIATCSGSALAPFGDRAGTAAALLGLFQMTGSAIIVGVLAMTGLSTVMQLSILMILPLVWFVVARKPAVEASRVHS</sequence>
<protein>
    <submittedName>
        <fullName evidence="7">Multidrug effflux MFS transporter</fullName>
    </submittedName>
</protein>
<feature type="transmembrane region" description="Helical" evidence="5">
    <location>
        <begin position="362"/>
        <end position="379"/>
    </location>
</feature>
<dbReference type="Gene3D" id="1.20.1720.10">
    <property type="entry name" value="Multidrug resistance protein D"/>
    <property type="match status" value="1"/>
</dbReference>
<keyword evidence="4 5" id="KW-0472">Membrane</keyword>
<feature type="transmembrane region" description="Helical" evidence="5">
    <location>
        <begin position="161"/>
        <end position="180"/>
    </location>
</feature>
<organism evidence="7 8">
    <name type="scientific">Ferrimonas aestuarii</name>
    <dbReference type="NCBI Taxonomy" id="2569539"/>
    <lineage>
        <taxon>Bacteria</taxon>
        <taxon>Pseudomonadati</taxon>
        <taxon>Pseudomonadota</taxon>
        <taxon>Gammaproteobacteria</taxon>
        <taxon>Alteromonadales</taxon>
        <taxon>Ferrimonadaceae</taxon>
        <taxon>Ferrimonas</taxon>
    </lineage>
</organism>
<dbReference type="PANTHER" id="PTHR23502">
    <property type="entry name" value="MAJOR FACILITATOR SUPERFAMILY"/>
    <property type="match status" value="1"/>
</dbReference>
<dbReference type="PANTHER" id="PTHR23502:SF70">
    <property type="entry name" value="BCR_CFLA FAMILY EFFLUX TRANSPORTER"/>
    <property type="match status" value="1"/>
</dbReference>
<feature type="domain" description="Major facilitator superfamily (MFS) profile" evidence="6">
    <location>
        <begin position="1"/>
        <end position="384"/>
    </location>
</feature>
<dbReference type="PROSITE" id="PS00216">
    <property type="entry name" value="SUGAR_TRANSPORT_1"/>
    <property type="match status" value="1"/>
</dbReference>
<keyword evidence="2 5" id="KW-0812">Transmembrane</keyword>
<dbReference type="InterPro" id="IPR005829">
    <property type="entry name" value="Sugar_transporter_CS"/>
</dbReference>
<evidence type="ECO:0000256" key="3">
    <source>
        <dbReference type="ARBA" id="ARBA00022989"/>
    </source>
</evidence>
<gene>
    <name evidence="7" type="ORF">FCL42_19110</name>
</gene>
<dbReference type="GO" id="GO:1990961">
    <property type="term" value="P:xenobiotic detoxification by transmembrane export across the plasma membrane"/>
    <property type="evidence" value="ECO:0007669"/>
    <property type="project" value="TreeGrafter"/>
</dbReference>
<keyword evidence="3 5" id="KW-1133">Transmembrane helix</keyword>
<dbReference type="EMBL" id="SWCJ01000021">
    <property type="protein sequence ID" value="TKB50758.1"/>
    <property type="molecule type" value="Genomic_DNA"/>
</dbReference>
<feature type="transmembrane region" description="Helical" evidence="5">
    <location>
        <begin position="97"/>
        <end position="118"/>
    </location>
</feature>